<dbReference type="GO" id="GO:0005886">
    <property type="term" value="C:plasma membrane"/>
    <property type="evidence" value="ECO:0007669"/>
    <property type="project" value="UniProtKB-SubCell"/>
</dbReference>
<keyword evidence="8 10" id="KW-1133">Transmembrane helix</keyword>
<feature type="transmembrane region" description="Helical" evidence="10">
    <location>
        <begin position="68"/>
        <end position="86"/>
    </location>
</feature>
<evidence type="ECO:0000256" key="6">
    <source>
        <dbReference type="ARBA" id="ARBA00022967"/>
    </source>
</evidence>
<evidence type="ECO:0000256" key="1">
    <source>
        <dbReference type="ARBA" id="ARBA00022448"/>
    </source>
</evidence>
<keyword evidence="6 10" id="KW-1278">Translocase</keyword>
<accession>A0A6F8PMV8</accession>
<evidence type="ECO:0000256" key="9">
    <source>
        <dbReference type="ARBA" id="ARBA00023136"/>
    </source>
</evidence>
<feature type="transmembrane region" description="Helical" evidence="10">
    <location>
        <begin position="35"/>
        <end position="56"/>
    </location>
</feature>
<keyword evidence="9 10" id="KW-0472">Membrane</keyword>
<comment type="subcellular location">
    <subcellularLocation>
        <location evidence="10">Cell inner membrane</location>
        <topology evidence="10">Multi-pass membrane protein</topology>
    </subcellularLocation>
</comment>
<keyword evidence="7 10" id="KW-0249">Electron transport</keyword>
<feature type="transmembrane region" description="Helical" evidence="10">
    <location>
        <begin position="233"/>
        <end position="253"/>
    </location>
</feature>
<dbReference type="EC" id="7.-.-.-" evidence="10"/>
<dbReference type="NCBIfam" id="NF002011">
    <property type="entry name" value="PRK00816.1"/>
    <property type="match status" value="1"/>
</dbReference>
<keyword evidence="10" id="KW-1003">Cell membrane</keyword>
<evidence type="ECO:0000313" key="11">
    <source>
        <dbReference type="EMBL" id="BBP43377.1"/>
    </source>
</evidence>
<feature type="transmembrane region" description="Helical" evidence="10">
    <location>
        <begin position="124"/>
        <end position="143"/>
    </location>
</feature>
<comment type="subunit">
    <text evidence="10">The complex is composed of six subunits: RnfA, RnfB, RnfC, RnfD, RnfE and RnfG.</text>
</comment>
<keyword evidence="2 10" id="KW-0597">Phosphoprotein</keyword>
<dbReference type="KEGG" id="tzo:THMIRHAT_11230"/>
<evidence type="ECO:0000256" key="3">
    <source>
        <dbReference type="ARBA" id="ARBA00022630"/>
    </source>
</evidence>
<dbReference type="InterPro" id="IPR011303">
    <property type="entry name" value="RnfD_bac"/>
</dbReference>
<comment type="cofactor">
    <cofactor evidence="10">
        <name>FMN</name>
        <dbReference type="ChEBI" id="CHEBI:58210"/>
    </cofactor>
</comment>
<evidence type="ECO:0000256" key="5">
    <source>
        <dbReference type="ARBA" id="ARBA00022692"/>
    </source>
</evidence>
<evidence type="ECO:0000256" key="8">
    <source>
        <dbReference type="ARBA" id="ARBA00022989"/>
    </source>
</evidence>
<keyword evidence="5 10" id="KW-0812">Transmembrane</keyword>
<feature type="transmembrane region" description="Helical" evidence="10">
    <location>
        <begin position="259"/>
        <end position="279"/>
    </location>
</feature>
<protein>
    <recommendedName>
        <fullName evidence="10">Ion-translocating oxidoreductase complex subunit D</fullName>
        <ecNumber evidence="10">7.-.-.-</ecNumber>
    </recommendedName>
    <alternativeName>
        <fullName evidence="10">Rnf electron transport complex subunit D</fullName>
    </alternativeName>
</protein>
<gene>
    <name evidence="11" type="primary">rsxD</name>
    <name evidence="10" type="synonym">rnfD</name>
    <name evidence="11" type="ORF">THMIRHAT_11230</name>
</gene>
<reference evidence="12" key="1">
    <citation type="submission" date="2019-11" db="EMBL/GenBank/DDBJ databases">
        <title>Isolation and characterization of two novel species in the genus Thiomicrorhabdus.</title>
        <authorList>
            <person name="Mochizuki J."/>
            <person name="Kojima H."/>
            <person name="Fukui M."/>
        </authorList>
    </citation>
    <scope>NUCLEOTIDE SEQUENCE [LARGE SCALE GENOMIC DNA]</scope>
    <source>
        <strain evidence="12">AkT22</strain>
    </source>
</reference>
<keyword evidence="4 10" id="KW-0288">FMN</keyword>
<evidence type="ECO:0000256" key="10">
    <source>
        <dbReference type="HAMAP-Rule" id="MF_00462"/>
    </source>
</evidence>
<feature type="transmembrane region" description="Helical" evidence="10">
    <location>
        <begin position="208"/>
        <end position="226"/>
    </location>
</feature>
<evidence type="ECO:0000256" key="4">
    <source>
        <dbReference type="ARBA" id="ARBA00022643"/>
    </source>
</evidence>
<sequence>MNILNTSPFSHSAHSVQKAMMQVQIAAIPAMLTHIYFFGWGITIQWTLAVITALVVESIMLKLRGRPIKPYLTDFSALITVTGLVFCLPPEAPWWVVVSGSAFALIFGKHLYGGLGYNPFNPAMLGFAFLLISFPAQMSVWTLPSSVSGVHLDFMHSIDLIFFGTTAGIALDAITGATPLGFVKTQVASSGGIGDSLGSTIFNSLELGAGWAWVNLAFFVGGLWMLYTRSIRWHFPVAFLGSLALMAFIFHEIDPTKYASVSFHLFSGGTMLAAFFIITDPVTASTTPRGRLVYAAGIGVLLYVIRNWGAFPDGIAFAILIMNMCVPLIDQYTQPRVFGHGLVRK</sequence>
<dbReference type="AlphaFoldDB" id="A0A6F8PMV8"/>
<proteinExistence type="inferred from homology"/>
<feature type="transmembrane region" description="Helical" evidence="10">
    <location>
        <begin position="92"/>
        <end position="112"/>
    </location>
</feature>
<feature type="transmembrane region" description="Helical" evidence="10">
    <location>
        <begin position="291"/>
        <end position="309"/>
    </location>
</feature>
<dbReference type="EMBL" id="AP021888">
    <property type="protein sequence ID" value="BBP43377.1"/>
    <property type="molecule type" value="Genomic_DNA"/>
</dbReference>
<name>A0A6F8PMV8_9GAMM</name>
<dbReference type="GO" id="GO:0022900">
    <property type="term" value="P:electron transport chain"/>
    <property type="evidence" value="ECO:0007669"/>
    <property type="project" value="UniProtKB-UniRule"/>
</dbReference>
<comment type="function">
    <text evidence="10">Part of a membrane-bound complex that couples electron transfer with translocation of ions across the membrane.</text>
</comment>
<organism evidence="11 12">
    <name type="scientific">Thiosulfativibrio zosterae</name>
    <dbReference type="NCBI Taxonomy" id="2675053"/>
    <lineage>
        <taxon>Bacteria</taxon>
        <taxon>Pseudomonadati</taxon>
        <taxon>Pseudomonadota</taxon>
        <taxon>Gammaproteobacteria</taxon>
        <taxon>Thiotrichales</taxon>
        <taxon>Piscirickettsiaceae</taxon>
        <taxon>Thiosulfativibrio</taxon>
    </lineage>
</organism>
<comment type="similarity">
    <text evidence="10">Belongs to the NqrB/RnfD family.</text>
</comment>
<feature type="modified residue" description="FMN phosphoryl threonine" evidence="10">
    <location>
        <position position="178"/>
    </location>
</feature>
<dbReference type="GO" id="GO:0055085">
    <property type="term" value="P:transmembrane transport"/>
    <property type="evidence" value="ECO:0007669"/>
    <property type="project" value="InterPro"/>
</dbReference>
<evidence type="ECO:0000256" key="7">
    <source>
        <dbReference type="ARBA" id="ARBA00022982"/>
    </source>
</evidence>
<dbReference type="RefSeq" id="WP_173291186.1">
    <property type="nucleotide sequence ID" value="NZ_AP021888.1"/>
</dbReference>
<evidence type="ECO:0000256" key="2">
    <source>
        <dbReference type="ARBA" id="ARBA00022553"/>
    </source>
</evidence>
<dbReference type="Proteomes" id="UP000501466">
    <property type="component" value="Chromosome"/>
</dbReference>
<keyword evidence="10" id="KW-0997">Cell inner membrane</keyword>
<keyword evidence="12" id="KW-1185">Reference proteome</keyword>
<dbReference type="PANTHER" id="PTHR30578:SF0">
    <property type="entry name" value="ION-TRANSLOCATING OXIDOREDUCTASE COMPLEX SUBUNIT D"/>
    <property type="match status" value="1"/>
</dbReference>
<dbReference type="PANTHER" id="PTHR30578">
    <property type="entry name" value="ELECTRON TRANSPORT COMPLEX PROTEIN RNFD"/>
    <property type="match status" value="1"/>
</dbReference>
<evidence type="ECO:0000313" key="12">
    <source>
        <dbReference type="Proteomes" id="UP000501466"/>
    </source>
</evidence>
<keyword evidence="1 10" id="KW-0813">Transport</keyword>
<dbReference type="Pfam" id="PF03116">
    <property type="entry name" value="NQR2_RnfD_RnfE"/>
    <property type="match status" value="1"/>
</dbReference>
<dbReference type="NCBIfam" id="TIGR01946">
    <property type="entry name" value="rnfD"/>
    <property type="match status" value="1"/>
</dbReference>
<dbReference type="HAMAP" id="MF_00462">
    <property type="entry name" value="RsxD_RnfD"/>
    <property type="match status" value="1"/>
</dbReference>
<dbReference type="InterPro" id="IPR004338">
    <property type="entry name" value="NqrB/RnfD"/>
</dbReference>
<keyword evidence="3 10" id="KW-0285">Flavoprotein</keyword>